<evidence type="ECO:0000259" key="4">
    <source>
        <dbReference type="Pfam" id="PF00501"/>
    </source>
</evidence>
<accession>A0A081P3W3</accession>
<dbReference type="Gene3D" id="3.30.300.30">
    <property type="match status" value="1"/>
</dbReference>
<dbReference type="SUPFAM" id="SSF56801">
    <property type="entry name" value="Acetyl-CoA synthetase-like"/>
    <property type="match status" value="1"/>
</dbReference>
<dbReference type="PROSITE" id="PS00455">
    <property type="entry name" value="AMP_BINDING"/>
    <property type="match status" value="1"/>
</dbReference>
<dbReference type="InterPro" id="IPR045851">
    <property type="entry name" value="AMP-bd_C_sf"/>
</dbReference>
<keyword evidence="2" id="KW-0436">Ligase</keyword>
<dbReference type="PANTHER" id="PTHR43201">
    <property type="entry name" value="ACYL-COA SYNTHETASE"/>
    <property type="match status" value="1"/>
</dbReference>
<evidence type="ECO:0000313" key="7">
    <source>
        <dbReference type="Proteomes" id="UP000028123"/>
    </source>
</evidence>
<dbReference type="PANTHER" id="PTHR43201:SF5">
    <property type="entry name" value="MEDIUM-CHAIN ACYL-COA LIGASE ACSF2, MITOCHONDRIAL"/>
    <property type="match status" value="1"/>
</dbReference>
<gene>
    <name evidence="6" type="ORF">ET33_01195</name>
</gene>
<feature type="domain" description="AMP-dependent synthetase/ligase" evidence="4">
    <location>
        <begin position="12"/>
        <end position="360"/>
    </location>
</feature>
<dbReference type="GO" id="GO:0006631">
    <property type="term" value="P:fatty acid metabolic process"/>
    <property type="evidence" value="ECO:0007669"/>
    <property type="project" value="TreeGrafter"/>
</dbReference>
<dbReference type="RefSeq" id="WP_036681375.1">
    <property type="nucleotide sequence ID" value="NZ_JNVM01000010.1"/>
</dbReference>
<dbReference type="Gene3D" id="3.40.50.12780">
    <property type="entry name" value="N-terminal domain of ligase-like"/>
    <property type="match status" value="1"/>
</dbReference>
<comment type="caution">
    <text evidence="6">The sequence shown here is derived from an EMBL/GenBank/DDBJ whole genome shotgun (WGS) entry which is preliminary data.</text>
</comment>
<evidence type="ECO:0000259" key="5">
    <source>
        <dbReference type="Pfam" id="PF13193"/>
    </source>
</evidence>
<dbReference type="eggNOG" id="COG0318">
    <property type="taxonomic scope" value="Bacteria"/>
</dbReference>
<sequence length="494" mass="52883">MGELLRLLEQTAPLDKIALAEGNEAVTYGQLAERIGIVRGRFPAGGMDLEPVGLVMNQSVDSVILLLSCLDGGVAVLPVDDLQTTSDLARIGASGRVGCWIAPEDRAPAGAKTAQMAPVVPYSRLLAPGKTEADELDGKRKPGGQKVDGGSGGPGRKEEPGEAPVSLYLLSSGSTGLPKLACLSMQTLLREGRKYRDWFGYRPDDSLVATVPLHHLYGLTGALFGSLTAGATLHICRHPTPRKAANLLRACQGTVLLGVPSFYHLLCMSRHIGQVHAGRLRFAISAGGALAPDTASAFEGKFGKRVLQLYGSTETGAVAAEHPHRRHRKGSCGDLLPGVEARMEADGRLAVRSASLFGGYVAGSGKECPVQEGWFVTDDLATIEEQELTVIGRVPRHINVAGRKVNPKEIEDVLKHMPRIREAKVAGRPDELQGEIIVAWLTADDGVSVKAVRDYLKTQLAAYKIPHEIHLDGALPSWKERYVCEDEQEGTGQE</sequence>
<feature type="region of interest" description="Disordered" evidence="3">
    <location>
        <begin position="132"/>
        <end position="162"/>
    </location>
</feature>
<proteinExistence type="inferred from homology"/>
<name>A0A081P3W3_9BACL</name>
<comment type="similarity">
    <text evidence="1">Belongs to the ATP-dependent AMP-binding enzyme family.</text>
</comment>
<evidence type="ECO:0000313" key="6">
    <source>
        <dbReference type="EMBL" id="KEQ25386.1"/>
    </source>
</evidence>
<evidence type="ECO:0000256" key="2">
    <source>
        <dbReference type="ARBA" id="ARBA00022598"/>
    </source>
</evidence>
<dbReference type="InterPro" id="IPR042099">
    <property type="entry name" value="ANL_N_sf"/>
</dbReference>
<evidence type="ECO:0000256" key="1">
    <source>
        <dbReference type="ARBA" id="ARBA00006432"/>
    </source>
</evidence>
<dbReference type="AlphaFoldDB" id="A0A081P3W3"/>
<dbReference type="Pfam" id="PF00501">
    <property type="entry name" value="AMP-binding"/>
    <property type="match status" value="1"/>
</dbReference>
<dbReference type="OrthoDB" id="9803968at2"/>
<dbReference type="EMBL" id="JNVM01000010">
    <property type="protein sequence ID" value="KEQ25386.1"/>
    <property type="molecule type" value="Genomic_DNA"/>
</dbReference>
<reference evidence="6 7" key="1">
    <citation type="submission" date="2014-06" db="EMBL/GenBank/DDBJ databases">
        <title>Draft genome sequence of Paenibacillus sp. MSt1.</title>
        <authorList>
            <person name="Aw Y.K."/>
            <person name="Ong K.S."/>
            <person name="Gan H.M."/>
            <person name="Lee S.M."/>
        </authorList>
    </citation>
    <scope>NUCLEOTIDE SEQUENCE [LARGE SCALE GENOMIC DNA]</scope>
    <source>
        <strain evidence="6 7">MSt1</strain>
    </source>
</reference>
<dbReference type="Proteomes" id="UP000028123">
    <property type="component" value="Unassembled WGS sequence"/>
</dbReference>
<feature type="domain" description="AMP-binding enzyme C-terminal" evidence="5">
    <location>
        <begin position="409"/>
        <end position="476"/>
    </location>
</feature>
<organism evidence="6 7">
    <name type="scientific">Paenibacillus tyrfis</name>
    <dbReference type="NCBI Taxonomy" id="1501230"/>
    <lineage>
        <taxon>Bacteria</taxon>
        <taxon>Bacillati</taxon>
        <taxon>Bacillota</taxon>
        <taxon>Bacilli</taxon>
        <taxon>Bacillales</taxon>
        <taxon>Paenibacillaceae</taxon>
        <taxon>Paenibacillus</taxon>
    </lineage>
</organism>
<evidence type="ECO:0000256" key="3">
    <source>
        <dbReference type="SAM" id="MobiDB-lite"/>
    </source>
</evidence>
<dbReference type="InterPro" id="IPR000873">
    <property type="entry name" value="AMP-dep_synth/lig_dom"/>
</dbReference>
<dbReference type="InterPro" id="IPR025110">
    <property type="entry name" value="AMP-bd_C"/>
</dbReference>
<dbReference type="Pfam" id="PF13193">
    <property type="entry name" value="AMP-binding_C"/>
    <property type="match status" value="1"/>
</dbReference>
<protein>
    <submittedName>
        <fullName evidence="6">Uncharacterized protein</fullName>
    </submittedName>
</protein>
<dbReference type="GO" id="GO:0031956">
    <property type="term" value="F:medium-chain fatty acid-CoA ligase activity"/>
    <property type="evidence" value="ECO:0007669"/>
    <property type="project" value="TreeGrafter"/>
</dbReference>
<dbReference type="InterPro" id="IPR020845">
    <property type="entry name" value="AMP-binding_CS"/>
</dbReference>
<keyword evidence="7" id="KW-1185">Reference proteome</keyword>